<protein>
    <submittedName>
        <fullName evidence="6">L-rhamnose isomerase</fullName>
        <ecNumber evidence="6">5.3.1.14</ecNumber>
    </submittedName>
</protein>
<dbReference type="GO" id="GO:0046872">
    <property type="term" value="F:metal ion binding"/>
    <property type="evidence" value="ECO:0007669"/>
    <property type="project" value="UniProtKB-KW"/>
</dbReference>
<accession>A0A6G8Q4X5</accession>
<dbReference type="KEGG" id="rub:GBA63_01905"/>
<gene>
    <name evidence="6" type="primary">rhaI</name>
    <name evidence="6" type="ORF">GBA63_01905</name>
</gene>
<dbReference type="PANTHER" id="PTHR30268:SF0">
    <property type="entry name" value="L-RHAMNOSE ISOMERASE"/>
    <property type="match status" value="1"/>
</dbReference>
<dbReference type="InterPro" id="IPR036237">
    <property type="entry name" value="Xyl_isomerase-like_sf"/>
</dbReference>
<dbReference type="EMBL" id="CP045119">
    <property type="protein sequence ID" value="QIN81516.1"/>
    <property type="molecule type" value="Genomic_DNA"/>
</dbReference>
<dbReference type="InterPro" id="IPR013022">
    <property type="entry name" value="Xyl_isomerase-like_TIM-brl"/>
</dbReference>
<dbReference type="Pfam" id="PF01261">
    <property type="entry name" value="AP_endonuc_2"/>
    <property type="match status" value="1"/>
</dbReference>
<dbReference type="EC" id="5.3.1.14" evidence="6"/>
<keyword evidence="2" id="KW-0464">Manganese</keyword>
<evidence type="ECO:0000313" key="6">
    <source>
        <dbReference type="EMBL" id="QIN81516.1"/>
    </source>
</evidence>
<dbReference type="Proteomes" id="UP000501452">
    <property type="component" value="Chromosome"/>
</dbReference>
<dbReference type="GO" id="GO:0008740">
    <property type="term" value="F:L-rhamnose isomerase activity"/>
    <property type="evidence" value="ECO:0007669"/>
    <property type="project" value="UniProtKB-EC"/>
</dbReference>
<dbReference type="GO" id="GO:0019324">
    <property type="term" value="P:L-lyxose metabolic process"/>
    <property type="evidence" value="ECO:0007669"/>
    <property type="project" value="TreeGrafter"/>
</dbReference>
<evidence type="ECO:0000256" key="1">
    <source>
        <dbReference type="ARBA" id="ARBA00022723"/>
    </source>
</evidence>
<keyword evidence="3 6" id="KW-0413">Isomerase</keyword>
<dbReference type="AlphaFoldDB" id="A0A6G8Q4X5"/>
<name>A0A6G8Q4X5_9ACTN</name>
<keyword evidence="7" id="KW-1185">Reference proteome</keyword>
<sequence>MRGAGTRLEEEKALKSTEGPAYEGLSGTLAARGVDVDRVEGRLRSQRLETPSWGYGDTGTRFAVFPQRGVPRDPFEKVADAARVHGLTGVCPTVAVHIPWDRVDDYGELRGHAESLGLRIGAVNPNLFQEPGYRLGSVCHLDPDVRREATDHLLECVRVAGEVGSDVLSLWFADGTNYAGQDSFIERRHRMVDCLGEVYSAMPESMRMLLEYKPYEPAFYHTDLADWGAALTVCQKLGDRAEVLVDLGHHAKEVNIEYVVALLLDEGRLGGFHFNNRKYGDDDLIVGSVNPFELFLIYVELVGAEEHSETRIDYMIDQTHNIEPKMEAMILSVMNLQEAYAKALLVDRRALDEARRAGDVLGAHRTLLDAYATDVRPLCAKVREDLGAAADPIAAFKESGYAEKVAAERGEGAGAGWS</sequence>
<dbReference type="InterPro" id="IPR013457">
    <property type="entry name" value="Rhamnose_iso-rel"/>
</dbReference>
<feature type="domain" description="Xylose isomerase-like TIM barrel" evidence="5">
    <location>
        <begin position="81"/>
        <end position="282"/>
    </location>
</feature>
<reference evidence="6 7" key="1">
    <citation type="submission" date="2019-10" db="EMBL/GenBank/DDBJ databases">
        <title>Rubrobacter sp nov SCSIO 52090 isolated from a deep-sea sediment in the South China Sea.</title>
        <authorList>
            <person name="Chen R.W."/>
        </authorList>
    </citation>
    <scope>NUCLEOTIDE SEQUENCE [LARGE SCALE GENOMIC DNA]</scope>
    <source>
        <strain evidence="6 7">SCSIO 52909</strain>
    </source>
</reference>
<proteinExistence type="predicted"/>
<dbReference type="SUPFAM" id="SSF51658">
    <property type="entry name" value="Xylose isomerase-like"/>
    <property type="match status" value="1"/>
</dbReference>
<dbReference type="GO" id="GO:0019301">
    <property type="term" value="P:rhamnose catabolic process"/>
    <property type="evidence" value="ECO:0007669"/>
    <property type="project" value="TreeGrafter"/>
</dbReference>
<feature type="region of interest" description="Disordered" evidence="4">
    <location>
        <begin position="1"/>
        <end position="22"/>
    </location>
</feature>
<evidence type="ECO:0000256" key="2">
    <source>
        <dbReference type="ARBA" id="ARBA00023211"/>
    </source>
</evidence>
<dbReference type="InterPro" id="IPR050337">
    <property type="entry name" value="L-rhamnose_isomerase"/>
</dbReference>
<dbReference type="PANTHER" id="PTHR30268">
    <property type="entry name" value="L-RHAMNOSE ISOMERASE"/>
    <property type="match status" value="1"/>
</dbReference>
<evidence type="ECO:0000256" key="3">
    <source>
        <dbReference type="ARBA" id="ARBA00023235"/>
    </source>
</evidence>
<evidence type="ECO:0000256" key="4">
    <source>
        <dbReference type="SAM" id="MobiDB-lite"/>
    </source>
</evidence>
<evidence type="ECO:0000313" key="7">
    <source>
        <dbReference type="Proteomes" id="UP000501452"/>
    </source>
</evidence>
<organism evidence="6 7">
    <name type="scientific">Rubrobacter tropicus</name>
    <dbReference type="NCBI Taxonomy" id="2653851"/>
    <lineage>
        <taxon>Bacteria</taxon>
        <taxon>Bacillati</taxon>
        <taxon>Actinomycetota</taxon>
        <taxon>Rubrobacteria</taxon>
        <taxon>Rubrobacterales</taxon>
        <taxon>Rubrobacteraceae</taxon>
        <taxon>Rubrobacter</taxon>
    </lineage>
</organism>
<dbReference type="Gene3D" id="3.20.20.150">
    <property type="entry name" value="Divalent-metal-dependent TIM barrel enzymes"/>
    <property type="match status" value="1"/>
</dbReference>
<evidence type="ECO:0000259" key="5">
    <source>
        <dbReference type="Pfam" id="PF01261"/>
    </source>
</evidence>
<dbReference type="NCBIfam" id="TIGR02635">
    <property type="entry name" value="RhaI_grampos"/>
    <property type="match status" value="1"/>
</dbReference>
<keyword evidence="1" id="KW-0479">Metal-binding</keyword>